<protein>
    <submittedName>
        <fullName evidence="2">Uncharacterized protein</fullName>
    </submittedName>
</protein>
<comment type="caution">
    <text evidence="2">The sequence shown here is derived from an EMBL/GenBank/DDBJ whole genome shotgun (WGS) entry which is preliminary data.</text>
</comment>
<sequence length="219" mass="24052">MQFLSILYASALYILSVKGLAQTQPNKAARTTEKNIGPQVEAVIQQNPFPQLKPCSASCLQSKEAPNCCQFSLISFQTANVSLSTVPSGIYNNSLALDKGHLVPKQDNEDSIILHLSVDNYLRDTTRGRYGNLIASKIPNLFEVDFNAGKNITGYPGKWQLFNFISGISGFAFNEVSTWYFCDLAGTGDYHIHWAASSLPLSINCFPTFLLAIANVPLH</sequence>
<proteinExistence type="predicted"/>
<evidence type="ECO:0000313" key="3">
    <source>
        <dbReference type="Proteomes" id="UP000186594"/>
    </source>
</evidence>
<evidence type="ECO:0000256" key="1">
    <source>
        <dbReference type="SAM" id="SignalP"/>
    </source>
</evidence>
<keyword evidence="1" id="KW-0732">Signal</keyword>
<feature type="chain" id="PRO_5012097926" evidence="1">
    <location>
        <begin position="22"/>
        <end position="219"/>
    </location>
</feature>
<dbReference type="AlphaFoldDB" id="A0A1U7LUT0"/>
<evidence type="ECO:0000313" key="2">
    <source>
        <dbReference type="EMBL" id="OLL26302.1"/>
    </source>
</evidence>
<accession>A0A1U7LUT0</accession>
<name>A0A1U7LUT0_NEOID</name>
<organism evidence="2 3">
    <name type="scientific">Neolecta irregularis (strain DAH-3)</name>
    <dbReference type="NCBI Taxonomy" id="1198029"/>
    <lineage>
        <taxon>Eukaryota</taxon>
        <taxon>Fungi</taxon>
        <taxon>Dikarya</taxon>
        <taxon>Ascomycota</taxon>
        <taxon>Taphrinomycotina</taxon>
        <taxon>Neolectales</taxon>
        <taxon>Neolectaceae</taxon>
        <taxon>Neolecta</taxon>
    </lineage>
</organism>
<keyword evidence="3" id="KW-1185">Reference proteome</keyword>
<dbReference type="Proteomes" id="UP000186594">
    <property type="component" value="Unassembled WGS sequence"/>
</dbReference>
<dbReference type="EMBL" id="LXFE01000206">
    <property type="protein sequence ID" value="OLL26302.1"/>
    <property type="molecule type" value="Genomic_DNA"/>
</dbReference>
<reference evidence="2 3" key="1">
    <citation type="submission" date="2016-04" db="EMBL/GenBank/DDBJ databases">
        <title>Evolutionary innovation and constraint leading to complex multicellularity in the Ascomycota.</title>
        <authorList>
            <person name="Cisse O."/>
            <person name="Nguyen A."/>
            <person name="Hewitt D.A."/>
            <person name="Jedd G."/>
            <person name="Stajich J.E."/>
        </authorList>
    </citation>
    <scope>NUCLEOTIDE SEQUENCE [LARGE SCALE GENOMIC DNA]</scope>
    <source>
        <strain evidence="2 3">DAH-3</strain>
    </source>
</reference>
<feature type="signal peptide" evidence="1">
    <location>
        <begin position="1"/>
        <end position="21"/>
    </location>
</feature>
<gene>
    <name evidence="2" type="ORF">NEOLI_000379</name>
</gene>